<dbReference type="GO" id="GO:0004197">
    <property type="term" value="F:cysteine-type endopeptidase activity"/>
    <property type="evidence" value="ECO:0007669"/>
    <property type="project" value="InterPro"/>
</dbReference>
<dbReference type="Pfam" id="PF00656">
    <property type="entry name" value="Peptidase_C14"/>
    <property type="match status" value="1"/>
</dbReference>
<evidence type="ECO:0000313" key="3">
    <source>
        <dbReference type="EMBL" id="KAF2657863.1"/>
    </source>
</evidence>
<feature type="region of interest" description="Disordered" evidence="1">
    <location>
        <begin position="1"/>
        <end position="52"/>
    </location>
</feature>
<dbReference type="OrthoDB" id="4760831at2759"/>
<dbReference type="AlphaFoldDB" id="A0A6A6TG31"/>
<keyword evidence="4" id="KW-1185">Reference proteome</keyword>
<protein>
    <recommendedName>
        <fullName evidence="2">Peptidase C14 caspase domain-containing protein</fullName>
    </recommendedName>
</protein>
<proteinExistence type="predicted"/>
<gene>
    <name evidence="3" type="ORF">K491DRAFT_714156</name>
</gene>
<dbReference type="Proteomes" id="UP000799324">
    <property type="component" value="Unassembled WGS sequence"/>
</dbReference>
<organism evidence="3 4">
    <name type="scientific">Lophiostoma macrostomum CBS 122681</name>
    <dbReference type="NCBI Taxonomy" id="1314788"/>
    <lineage>
        <taxon>Eukaryota</taxon>
        <taxon>Fungi</taxon>
        <taxon>Dikarya</taxon>
        <taxon>Ascomycota</taxon>
        <taxon>Pezizomycotina</taxon>
        <taxon>Dothideomycetes</taxon>
        <taxon>Pleosporomycetidae</taxon>
        <taxon>Pleosporales</taxon>
        <taxon>Lophiostomataceae</taxon>
        <taxon>Lophiostoma</taxon>
    </lineage>
</organism>
<dbReference type="EMBL" id="MU004321">
    <property type="protein sequence ID" value="KAF2657863.1"/>
    <property type="molecule type" value="Genomic_DNA"/>
</dbReference>
<sequence length="485" mass="55200">MAPRPLAPGDTISSSQALRLETNLQPHDETPDTGEARKKANVSATLTPETSTRSRWQRDFRDFRRAFDENMRNKPVKHDKGFVLLLSWTDELDDLKVKPEVDRLQDMFQSGYGFEVKQRQLEERNAQHQLSHFLAEFMWKHDELDTLLIIYYAGHGFVQKGNMQWTYATGQTNPKANELNHIAWTEAESNIKAKKADVLVMFDCCQAGGFGGLKVRSRKPNFEFIAACGSEGVAAGPGESSFTSALIRALGLLKEEERCPFTTVDLIKAIKECPKLSKQQKPELQRRDHHAAGIVWIAPVGELTPTYMSTEPLSEHRHAHHEYMDLRLSFYRRVRPEDARDIAQHLSRLVNEEDAFAKHIDLLDVSDYVSKYVEVWKSHTLERRKSTSSSLFQPMQTTTAVTYLTDSPAAIEPMNMMPPSRHVVPETQKLGPLHHLRMLVSSCFEGSSTYLQSMATWLRPATHEPILSPSIKIDETSTLLHDGRY</sequence>
<evidence type="ECO:0000313" key="4">
    <source>
        <dbReference type="Proteomes" id="UP000799324"/>
    </source>
</evidence>
<dbReference type="Gene3D" id="3.40.50.1460">
    <property type="match status" value="1"/>
</dbReference>
<feature type="compositionally biased region" description="Polar residues" evidence="1">
    <location>
        <begin position="11"/>
        <end position="25"/>
    </location>
</feature>
<reference evidence="3" key="1">
    <citation type="journal article" date="2020" name="Stud. Mycol.">
        <title>101 Dothideomycetes genomes: a test case for predicting lifestyles and emergence of pathogens.</title>
        <authorList>
            <person name="Haridas S."/>
            <person name="Albert R."/>
            <person name="Binder M."/>
            <person name="Bloem J."/>
            <person name="Labutti K."/>
            <person name="Salamov A."/>
            <person name="Andreopoulos B."/>
            <person name="Baker S."/>
            <person name="Barry K."/>
            <person name="Bills G."/>
            <person name="Bluhm B."/>
            <person name="Cannon C."/>
            <person name="Castanera R."/>
            <person name="Culley D."/>
            <person name="Daum C."/>
            <person name="Ezra D."/>
            <person name="Gonzalez J."/>
            <person name="Henrissat B."/>
            <person name="Kuo A."/>
            <person name="Liang C."/>
            <person name="Lipzen A."/>
            <person name="Lutzoni F."/>
            <person name="Magnuson J."/>
            <person name="Mondo S."/>
            <person name="Nolan M."/>
            <person name="Ohm R."/>
            <person name="Pangilinan J."/>
            <person name="Park H.-J."/>
            <person name="Ramirez L."/>
            <person name="Alfaro M."/>
            <person name="Sun H."/>
            <person name="Tritt A."/>
            <person name="Yoshinaga Y."/>
            <person name="Zwiers L.-H."/>
            <person name="Turgeon B."/>
            <person name="Goodwin S."/>
            <person name="Spatafora J."/>
            <person name="Crous P."/>
            <person name="Grigoriev I."/>
        </authorList>
    </citation>
    <scope>NUCLEOTIDE SEQUENCE</scope>
    <source>
        <strain evidence="3">CBS 122681</strain>
    </source>
</reference>
<feature type="compositionally biased region" description="Basic and acidic residues" evidence="1">
    <location>
        <begin position="26"/>
        <end position="38"/>
    </location>
</feature>
<evidence type="ECO:0000256" key="1">
    <source>
        <dbReference type="SAM" id="MobiDB-lite"/>
    </source>
</evidence>
<accession>A0A6A6TG31</accession>
<dbReference type="InterPro" id="IPR011600">
    <property type="entry name" value="Pept_C14_caspase"/>
</dbReference>
<name>A0A6A6TG31_9PLEO</name>
<evidence type="ECO:0000259" key="2">
    <source>
        <dbReference type="Pfam" id="PF00656"/>
    </source>
</evidence>
<feature type="domain" description="Peptidase C14 caspase" evidence="2">
    <location>
        <begin position="101"/>
        <end position="252"/>
    </location>
</feature>
<feature type="compositionally biased region" description="Polar residues" evidence="1">
    <location>
        <begin position="42"/>
        <end position="51"/>
    </location>
</feature>
<dbReference type="GO" id="GO:0006508">
    <property type="term" value="P:proteolysis"/>
    <property type="evidence" value="ECO:0007669"/>
    <property type="project" value="InterPro"/>
</dbReference>